<keyword evidence="1" id="KW-0732">Signal</keyword>
<dbReference type="AlphaFoldDB" id="R7U1N8"/>
<proteinExistence type="predicted"/>
<keyword evidence="4" id="KW-1185">Reference proteome</keyword>
<dbReference type="EMBL" id="AMQN01011031">
    <property type="status" value="NOT_ANNOTATED_CDS"/>
    <property type="molecule type" value="Genomic_DNA"/>
</dbReference>
<dbReference type="HOGENOM" id="CLU_498056_0_0_1"/>
<evidence type="ECO:0000313" key="3">
    <source>
        <dbReference type="EnsemblMetazoa" id="CapteP208429"/>
    </source>
</evidence>
<name>R7U1N8_CAPTE</name>
<gene>
    <name evidence="2" type="ORF">CAPTEDRAFT_208429</name>
</gene>
<reference evidence="2 4" key="2">
    <citation type="journal article" date="2013" name="Nature">
        <title>Insights into bilaterian evolution from three spiralian genomes.</title>
        <authorList>
            <person name="Simakov O."/>
            <person name="Marletaz F."/>
            <person name="Cho S.J."/>
            <person name="Edsinger-Gonzales E."/>
            <person name="Havlak P."/>
            <person name="Hellsten U."/>
            <person name="Kuo D.H."/>
            <person name="Larsson T."/>
            <person name="Lv J."/>
            <person name="Arendt D."/>
            <person name="Savage R."/>
            <person name="Osoegawa K."/>
            <person name="de Jong P."/>
            <person name="Grimwood J."/>
            <person name="Chapman J.A."/>
            <person name="Shapiro H."/>
            <person name="Aerts A."/>
            <person name="Otillar R.P."/>
            <person name="Terry A.Y."/>
            <person name="Boore J.L."/>
            <person name="Grigoriev I.V."/>
            <person name="Lindberg D.R."/>
            <person name="Seaver E.C."/>
            <person name="Weisblat D.A."/>
            <person name="Putnam N.H."/>
            <person name="Rokhsar D.S."/>
        </authorList>
    </citation>
    <scope>NUCLEOTIDE SEQUENCE</scope>
    <source>
        <strain evidence="2 4">I ESC-2004</strain>
    </source>
</reference>
<dbReference type="EMBL" id="KB308652">
    <property type="protein sequence ID" value="ELT97100.1"/>
    <property type="molecule type" value="Genomic_DNA"/>
</dbReference>
<protein>
    <submittedName>
        <fullName evidence="2 3">Uncharacterized protein</fullName>
    </submittedName>
</protein>
<accession>R7U1N8</accession>
<reference evidence="4" key="1">
    <citation type="submission" date="2012-12" db="EMBL/GenBank/DDBJ databases">
        <authorList>
            <person name="Hellsten U."/>
            <person name="Grimwood J."/>
            <person name="Chapman J.A."/>
            <person name="Shapiro H."/>
            <person name="Aerts A."/>
            <person name="Otillar R.P."/>
            <person name="Terry A.Y."/>
            <person name="Boore J.L."/>
            <person name="Simakov O."/>
            <person name="Marletaz F."/>
            <person name="Cho S.-J."/>
            <person name="Edsinger-Gonzales E."/>
            <person name="Havlak P."/>
            <person name="Kuo D.-H."/>
            <person name="Larsson T."/>
            <person name="Lv J."/>
            <person name="Arendt D."/>
            <person name="Savage R."/>
            <person name="Osoegawa K."/>
            <person name="de Jong P."/>
            <person name="Lindberg D.R."/>
            <person name="Seaver E.C."/>
            <person name="Weisblat D.A."/>
            <person name="Putnam N.H."/>
            <person name="Grigoriev I.V."/>
            <person name="Rokhsar D.S."/>
        </authorList>
    </citation>
    <scope>NUCLEOTIDE SEQUENCE</scope>
    <source>
        <strain evidence="4">I ESC-2004</strain>
    </source>
</reference>
<evidence type="ECO:0000313" key="2">
    <source>
        <dbReference type="EMBL" id="ELT97100.1"/>
    </source>
</evidence>
<sequence>MKTLTSEKRSGIMNYNFLLSGLLIQVCLFLETSGFKCDNGDTDGLCTNTFHVPQNEEISVSLEGRNEASIQFDSCGKYKIELMSEDNVPQALFEIDGGHLHVYDLDRLKIRVVDYGSCRIGFWVFWTAASSKIRLTLGRGIEVGKDLQHSLILPSEDMRKIEHVKISANATTHVSIYTPYESNQAECQWSEFSVEVNGDMTYTRDLRSIDQVMLYPDQEATNFVMDVPWCVKCKLELKSTDGEVMFDLNIHVNGSASWTDPDGNQLTVESACASFPSGENLLIVIDWYPTGLSIQFISDTDQQFTSTLPSNWSPPTKYSLTFFHGWRDTTASYYFPCQEHVLAENQGSDCTLGFCHTANLCLWQKDEISVYRSTEDHATVHQVPTSQRVNLLVDGLGKYIIAISEYRSGNALPGILILNIDQTHLSIFDTASGKLRQLFDFDVDLSSEYLPIELDWRKAPALDITVGTGPTYRYTMPQSWGPFVKYRFSSFRKAVNVINLVDCHRWRAPMPEPTAAVTSSANDVTEAQFWVQMAKKSLDDISKKLEL</sequence>
<feature type="signal peptide" evidence="1">
    <location>
        <begin position="1"/>
        <end position="34"/>
    </location>
</feature>
<dbReference type="EnsemblMetazoa" id="CapteT208429">
    <property type="protein sequence ID" value="CapteP208429"/>
    <property type="gene ID" value="CapteG208429"/>
</dbReference>
<organism evidence="2">
    <name type="scientific">Capitella teleta</name>
    <name type="common">Polychaete worm</name>
    <dbReference type="NCBI Taxonomy" id="283909"/>
    <lineage>
        <taxon>Eukaryota</taxon>
        <taxon>Metazoa</taxon>
        <taxon>Spiralia</taxon>
        <taxon>Lophotrochozoa</taxon>
        <taxon>Annelida</taxon>
        <taxon>Polychaeta</taxon>
        <taxon>Sedentaria</taxon>
        <taxon>Scolecida</taxon>
        <taxon>Capitellidae</taxon>
        <taxon>Capitella</taxon>
    </lineage>
</organism>
<evidence type="ECO:0000256" key="1">
    <source>
        <dbReference type="SAM" id="SignalP"/>
    </source>
</evidence>
<reference evidence="3" key="3">
    <citation type="submission" date="2015-06" db="UniProtKB">
        <authorList>
            <consortium name="EnsemblMetazoa"/>
        </authorList>
    </citation>
    <scope>IDENTIFICATION</scope>
</reference>
<evidence type="ECO:0000313" key="4">
    <source>
        <dbReference type="Proteomes" id="UP000014760"/>
    </source>
</evidence>
<dbReference type="Proteomes" id="UP000014760">
    <property type="component" value="Unassembled WGS sequence"/>
</dbReference>
<feature type="chain" id="PRO_5008787560" evidence="1">
    <location>
        <begin position="35"/>
        <end position="547"/>
    </location>
</feature>